<dbReference type="AlphaFoldDB" id="A0ABD0VK95"/>
<organism evidence="2 3">
    <name type="scientific">Dendrobium thyrsiflorum</name>
    <name type="common">Pinecone-like raceme dendrobium</name>
    <name type="synonym">Orchid</name>
    <dbReference type="NCBI Taxonomy" id="117978"/>
    <lineage>
        <taxon>Eukaryota</taxon>
        <taxon>Viridiplantae</taxon>
        <taxon>Streptophyta</taxon>
        <taxon>Embryophyta</taxon>
        <taxon>Tracheophyta</taxon>
        <taxon>Spermatophyta</taxon>
        <taxon>Magnoliopsida</taxon>
        <taxon>Liliopsida</taxon>
        <taxon>Asparagales</taxon>
        <taxon>Orchidaceae</taxon>
        <taxon>Epidendroideae</taxon>
        <taxon>Malaxideae</taxon>
        <taxon>Dendrobiinae</taxon>
        <taxon>Dendrobium</taxon>
    </lineage>
</organism>
<sequence>MGDPNVDHGFLFDDQRRVDILGSPFFDVTFGDDRTADEYVVRIIYQLTLAIEDQIPAGHWFKIAQLGIEAFFVREARRKPQGVLKRDFDSRYCEFIHCVGFFFDPRDTKFGLYFGSLMMYQIYELSMGASLISEPSGGTSKLNKNGKGQDIGFHVEYVNPSGNVTLILPYRRYDSDQGNFCTILTGSYKLVWDNSYSTFLKKYLKYKVDAVPPVDPPEPVTETI</sequence>
<dbReference type="PROSITE" id="PS50866">
    <property type="entry name" value="GOLD"/>
    <property type="match status" value="1"/>
</dbReference>
<dbReference type="Gene3D" id="2.60.120.680">
    <property type="entry name" value="GOLD domain"/>
    <property type="match status" value="1"/>
</dbReference>
<gene>
    <name evidence="2" type="ORF">M5K25_007201</name>
</gene>
<evidence type="ECO:0000313" key="3">
    <source>
        <dbReference type="Proteomes" id="UP001552299"/>
    </source>
</evidence>
<dbReference type="InterPro" id="IPR036598">
    <property type="entry name" value="GOLD_dom_sf"/>
</dbReference>
<evidence type="ECO:0000313" key="2">
    <source>
        <dbReference type="EMBL" id="KAL0923156.1"/>
    </source>
</evidence>
<comment type="caution">
    <text evidence="2">The sequence shown here is derived from an EMBL/GenBank/DDBJ whole genome shotgun (WGS) entry which is preliminary data.</text>
</comment>
<name>A0ABD0VK95_DENTH</name>
<dbReference type="PANTHER" id="PTHR47532:SF1">
    <property type="entry name" value="RETINAL-BINDING PROTEIN"/>
    <property type="match status" value="1"/>
</dbReference>
<protein>
    <recommendedName>
        <fullName evidence="1">GOLD domain-containing protein</fullName>
    </recommendedName>
</protein>
<feature type="domain" description="GOLD" evidence="1">
    <location>
        <begin position="148"/>
        <end position="210"/>
    </location>
</feature>
<proteinExistence type="predicted"/>
<dbReference type="Proteomes" id="UP001552299">
    <property type="component" value="Unassembled WGS sequence"/>
</dbReference>
<dbReference type="PANTHER" id="PTHR47532">
    <property type="entry name" value="RETINAL-BINDING PROTEIN"/>
    <property type="match status" value="1"/>
</dbReference>
<evidence type="ECO:0000259" key="1">
    <source>
        <dbReference type="PROSITE" id="PS50866"/>
    </source>
</evidence>
<dbReference type="EMBL" id="JANQDX010000006">
    <property type="protein sequence ID" value="KAL0923156.1"/>
    <property type="molecule type" value="Genomic_DNA"/>
</dbReference>
<dbReference type="InterPro" id="IPR009038">
    <property type="entry name" value="GOLD_dom"/>
</dbReference>
<reference evidence="2 3" key="1">
    <citation type="journal article" date="2024" name="Plant Biotechnol. J.">
        <title>Dendrobium thyrsiflorum genome and its molecular insights into genes involved in important horticultural traits.</title>
        <authorList>
            <person name="Chen B."/>
            <person name="Wang J.Y."/>
            <person name="Zheng P.J."/>
            <person name="Li K.L."/>
            <person name="Liang Y.M."/>
            <person name="Chen X.F."/>
            <person name="Zhang C."/>
            <person name="Zhao X."/>
            <person name="He X."/>
            <person name="Zhang G.Q."/>
            <person name="Liu Z.J."/>
            <person name="Xu Q."/>
        </authorList>
    </citation>
    <scope>NUCLEOTIDE SEQUENCE [LARGE SCALE GENOMIC DNA]</scope>
    <source>
        <strain evidence="2">GZMU011</strain>
    </source>
</reference>
<accession>A0ABD0VK95</accession>
<dbReference type="SUPFAM" id="SSF101576">
    <property type="entry name" value="Supernatant protein factor (SPF), C-terminal domain"/>
    <property type="match status" value="1"/>
</dbReference>
<keyword evidence="3" id="KW-1185">Reference proteome</keyword>